<dbReference type="Pfam" id="PF19436">
    <property type="entry name" value="ACS_CODH_B_C"/>
    <property type="match status" value="1"/>
</dbReference>
<evidence type="ECO:0000259" key="1">
    <source>
        <dbReference type="Pfam" id="PF19436"/>
    </source>
</evidence>
<dbReference type="InterPro" id="IPR011254">
    <property type="entry name" value="Prismane-like_sf"/>
</dbReference>
<evidence type="ECO:0000313" key="2">
    <source>
        <dbReference type="EMBL" id="KKL55394.1"/>
    </source>
</evidence>
<dbReference type="PANTHER" id="PTHR42281">
    <property type="match status" value="1"/>
</dbReference>
<accession>A0A0F9D1K2</accession>
<sequence length="69" mass="7934">AEEGQKRIVWMSKLLKEEVGERLQAQLEKMGLSDLYGKIATEEDTEDPEKLLEYLQKVGHPALEMEALF</sequence>
<dbReference type="GO" id="GO:0006084">
    <property type="term" value="P:acetyl-CoA metabolic process"/>
    <property type="evidence" value="ECO:0007669"/>
    <property type="project" value="InterPro"/>
</dbReference>
<dbReference type="AlphaFoldDB" id="A0A0F9D1K2"/>
<protein>
    <recommendedName>
        <fullName evidence="1">CO dehydrogenase/acetyl-CoA synthase complex beta subunit C-terminal domain-containing protein</fullName>
    </recommendedName>
</protein>
<dbReference type="InterPro" id="IPR004461">
    <property type="entry name" value="CO_DH/Ac-CoA_synth_bsu"/>
</dbReference>
<dbReference type="Gene3D" id="3.40.1470.10">
    <property type="entry name" value="Bifunctional carbon monoxide dehydrogenase/acetyl-coa synthase(codh/acs), Chain M, domain 5"/>
    <property type="match status" value="1"/>
</dbReference>
<comment type="caution">
    <text evidence="2">The sequence shown here is derived from an EMBL/GenBank/DDBJ whole genome shotgun (WGS) entry which is preliminary data.</text>
</comment>
<reference evidence="2" key="1">
    <citation type="journal article" date="2015" name="Nature">
        <title>Complex archaea that bridge the gap between prokaryotes and eukaryotes.</title>
        <authorList>
            <person name="Spang A."/>
            <person name="Saw J.H."/>
            <person name="Jorgensen S.L."/>
            <person name="Zaremba-Niedzwiedzka K."/>
            <person name="Martijn J."/>
            <person name="Lind A.E."/>
            <person name="van Eijk R."/>
            <person name="Schleper C."/>
            <person name="Guy L."/>
            <person name="Ettema T.J."/>
        </authorList>
    </citation>
    <scope>NUCLEOTIDE SEQUENCE</scope>
</reference>
<dbReference type="SUPFAM" id="SSF56821">
    <property type="entry name" value="Prismane protein-like"/>
    <property type="match status" value="1"/>
</dbReference>
<name>A0A0F9D1K2_9ZZZZ</name>
<proteinExistence type="predicted"/>
<gene>
    <name evidence="2" type="ORF">LCGC14_2255830</name>
</gene>
<dbReference type="GO" id="GO:0043885">
    <property type="term" value="F:anaerobic carbon-monoxide dehydrogenase activity"/>
    <property type="evidence" value="ECO:0007669"/>
    <property type="project" value="InterPro"/>
</dbReference>
<dbReference type="EMBL" id="LAZR01030854">
    <property type="protein sequence ID" value="KKL55394.1"/>
    <property type="molecule type" value="Genomic_DNA"/>
</dbReference>
<feature type="domain" description="CO dehydrogenase/acetyl-CoA synthase complex beta subunit C-terminal" evidence="1">
    <location>
        <begin position="1"/>
        <end position="69"/>
    </location>
</feature>
<dbReference type="PANTHER" id="PTHR42281:SF1">
    <property type="entry name" value="ACETYL-COA DECARBONYLASE_SYNTHASE COMPLEX SUBUNIT BETA 1"/>
    <property type="match status" value="1"/>
</dbReference>
<dbReference type="InterPro" id="IPR045822">
    <property type="entry name" value="ACS_CODH_B_C"/>
</dbReference>
<feature type="non-terminal residue" evidence="2">
    <location>
        <position position="1"/>
    </location>
</feature>
<organism evidence="2">
    <name type="scientific">marine sediment metagenome</name>
    <dbReference type="NCBI Taxonomy" id="412755"/>
    <lineage>
        <taxon>unclassified sequences</taxon>
        <taxon>metagenomes</taxon>
        <taxon>ecological metagenomes</taxon>
    </lineage>
</organism>